<dbReference type="Pfam" id="PF16653">
    <property type="entry name" value="Sacchrp_dh_C"/>
    <property type="match status" value="1"/>
</dbReference>
<dbReference type="Proteomes" id="UP001205919">
    <property type="component" value="Unassembled WGS sequence"/>
</dbReference>
<reference evidence="4 5" key="1">
    <citation type="submission" date="2022-06" db="EMBL/GenBank/DDBJ databases">
        <title>Isolation of gut microbiota from human fecal samples.</title>
        <authorList>
            <person name="Pamer E.G."/>
            <person name="Barat B."/>
            <person name="Waligurski E."/>
            <person name="Medina S."/>
            <person name="Paddock L."/>
            <person name="Mostad J."/>
        </authorList>
    </citation>
    <scope>NUCLEOTIDE SEQUENCE [LARGE SCALE GENOMIC DNA]</scope>
    <source>
        <strain evidence="4 5">DFI.9.90</strain>
    </source>
</reference>
<evidence type="ECO:0000313" key="4">
    <source>
        <dbReference type="EMBL" id="MCQ4815022.1"/>
    </source>
</evidence>
<dbReference type="RefSeq" id="WP_008710807.1">
    <property type="nucleotide sequence ID" value="NZ_CABKQM010000006.1"/>
</dbReference>
<protein>
    <recommendedName>
        <fullName evidence="6">Saccharopine dehydrogenase</fullName>
    </recommendedName>
</protein>
<organism evidence="4 5">
    <name type="scientific">Cloacibacillus evryensis</name>
    <dbReference type="NCBI Taxonomy" id="508460"/>
    <lineage>
        <taxon>Bacteria</taxon>
        <taxon>Thermotogati</taxon>
        <taxon>Synergistota</taxon>
        <taxon>Synergistia</taxon>
        <taxon>Synergistales</taxon>
        <taxon>Synergistaceae</taxon>
        <taxon>Cloacibacillus</taxon>
    </lineage>
</organism>
<name>A0AAW5K3M5_9BACT</name>
<comment type="caution">
    <text evidence="4">The sequence shown here is derived from an EMBL/GenBank/DDBJ whole genome shotgun (WGS) entry which is preliminary data.</text>
</comment>
<evidence type="ECO:0000259" key="3">
    <source>
        <dbReference type="Pfam" id="PF16653"/>
    </source>
</evidence>
<evidence type="ECO:0008006" key="6">
    <source>
        <dbReference type="Google" id="ProtNLM"/>
    </source>
</evidence>
<dbReference type="GeneID" id="95755659"/>
<dbReference type="Gene3D" id="3.30.360.10">
    <property type="entry name" value="Dihydrodipicolinate Reductase, domain 2"/>
    <property type="match status" value="1"/>
</dbReference>
<dbReference type="PANTHER" id="PTHR11133:SF22">
    <property type="entry name" value="ALPHA-AMINOADIPIC SEMIALDEHYDE SYNTHASE, MITOCHONDRIAL"/>
    <property type="match status" value="1"/>
</dbReference>
<keyword evidence="1" id="KW-0560">Oxidoreductase</keyword>
<evidence type="ECO:0000256" key="1">
    <source>
        <dbReference type="ARBA" id="ARBA00023002"/>
    </source>
</evidence>
<dbReference type="Gene3D" id="3.40.50.720">
    <property type="entry name" value="NAD(P)-binding Rossmann-like Domain"/>
    <property type="match status" value="1"/>
</dbReference>
<dbReference type="Pfam" id="PF03435">
    <property type="entry name" value="Sacchrp_dh_NADP"/>
    <property type="match status" value="1"/>
</dbReference>
<dbReference type="SUPFAM" id="SSF51735">
    <property type="entry name" value="NAD(P)-binding Rossmann-fold domains"/>
    <property type="match status" value="1"/>
</dbReference>
<dbReference type="EMBL" id="JANFYT010000025">
    <property type="protein sequence ID" value="MCQ4815022.1"/>
    <property type="molecule type" value="Genomic_DNA"/>
</dbReference>
<dbReference type="InterPro" id="IPR051168">
    <property type="entry name" value="AASS"/>
</dbReference>
<feature type="domain" description="Saccharopine dehydrogenase-like C-terminal" evidence="3">
    <location>
        <begin position="125"/>
        <end position="375"/>
    </location>
</feature>
<dbReference type="PANTHER" id="PTHR11133">
    <property type="entry name" value="SACCHAROPINE DEHYDROGENASE"/>
    <property type="match status" value="1"/>
</dbReference>
<evidence type="ECO:0000259" key="2">
    <source>
        <dbReference type="Pfam" id="PF03435"/>
    </source>
</evidence>
<dbReference type="InterPro" id="IPR005097">
    <property type="entry name" value="Sacchrp_dh_NADP-bd"/>
</dbReference>
<evidence type="ECO:0000313" key="5">
    <source>
        <dbReference type="Proteomes" id="UP001205919"/>
    </source>
</evidence>
<accession>A0AAW5K3M5</accession>
<dbReference type="GO" id="GO:0016491">
    <property type="term" value="F:oxidoreductase activity"/>
    <property type="evidence" value="ECO:0007669"/>
    <property type="project" value="UniProtKB-KW"/>
</dbReference>
<feature type="domain" description="Saccharopine dehydrogenase NADP binding" evidence="2">
    <location>
        <begin position="8"/>
        <end position="100"/>
    </location>
</feature>
<sequence>MAAKKKALHIGAGMVGRCVVHNLLPYFDVRVLDMSDENLEETKKLYPSVEVVKGSALDKEVVSKASEDCDIITAAMPGTIGYKVTKLAIELGKKIASVSAMNGRSDAPYHEIGLRTGGLGISMVGFEPGMSSFFAGRGYYRLDKCEEMYLYVGGGLPINPRPPFNYFTTWSLYDNINQFNQPATVVRGGEAKRIPALSEVMPFEIEDYKDLECFTSDGLGGLFRCFKDVPEMAAYTVRWPGIAAQMRFLNELDLFDEEERRLGKVDQVPRDILMDIFGKKYQRLPGEEDMSILRIVTKGIKGNDRVTYTFEIAQREIPETGYTSMAWTTATTCAIFARAIADGKLTGKGILNCEQLARDDEFYDWVLEEQRKLGIFYKEKVEIEKNAKLWENK</sequence>
<dbReference type="InterPro" id="IPR032095">
    <property type="entry name" value="Sacchrp_dh-like_C"/>
</dbReference>
<dbReference type="InterPro" id="IPR036291">
    <property type="entry name" value="NAD(P)-bd_dom_sf"/>
</dbReference>
<proteinExistence type="predicted"/>
<keyword evidence="5" id="KW-1185">Reference proteome</keyword>
<dbReference type="SUPFAM" id="SSF55347">
    <property type="entry name" value="Glyceraldehyde-3-phosphate dehydrogenase-like, C-terminal domain"/>
    <property type="match status" value="1"/>
</dbReference>
<gene>
    <name evidence="4" type="ORF">NE630_11320</name>
</gene>
<dbReference type="AlphaFoldDB" id="A0AAW5K3M5"/>